<sequence>MSHEIDLGKYQIRTDLAVEAIGQVKEKDKEKVESKIEEIDGITVTDVVIRDDGGKEIGKKDGRYITVEFEDITDHDNRKKVESIVVEQLKKLISDIHMEQNQSCVVIGLGNSSSTPDALGPMVASRVLVTNHLCEYGEVEDGFRPVATFTPGVMGQTGIETMDLIRGLVGEIHPDFMIVVDALASQSVNRVNRTIQMTDTGIHPGSGVGNHRKEISKETLGIPVIAIGVPTVVDAVTIVSDTIHYIQKHFSYMKKHYSDPSHLLTPLVYIDPSKETEEMSKKEKEDLFGMLGTLSSAEMKQLIFEVLTPIGYNLIVTPKEVDFVMDGLTEVIRTSIDHALHQKVTE</sequence>
<dbReference type="NCBIfam" id="TIGR01441">
    <property type="entry name" value="GPR"/>
    <property type="match status" value="1"/>
</dbReference>
<keyword evidence="2 3" id="KW-0378">Hydrolase</keyword>
<dbReference type="Gene3D" id="3.40.50.1450">
    <property type="entry name" value="HybD-like"/>
    <property type="match status" value="1"/>
</dbReference>
<comment type="caution">
    <text evidence="3">The sequence shown here is derived from an EMBL/GenBank/DDBJ whole genome shotgun (WGS) entry which is preliminary data.</text>
</comment>
<evidence type="ECO:0000313" key="4">
    <source>
        <dbReference type="Proteomes" id="UP000824087"/>
    </source>
</evidence>
<organism evidence="3 4">
    <name type="scientific">Candidatus Fimihabitans intestinipullorum</name>
    <dbReference type="NCBI Taxonomy" id="2840820"/>
    <lineage>
        <taxon>Bacteria</taxon>
        <taxon>Bacillati</taxon>
        <taxon>Mycoplasmatota</taxon>
        <taxon>Mycoplasmatota incertae sedis</taxon>
        <taxon>Candidatus Fimihabitans</taxon>
    </lineage>
</organism>
<evidence type="ECO:0000256" key="2">
    <source>
        <dbReference type="ARBA" id="ARBA00022801"/>
    </source>
</evidence>
<dbReference type="InterPro" id="IPR005080">
    <property type="entry name" value="Peptidase_A25"/>
</dbReference>
<dbReference type="PIRSF" id="PIRSF019549">
    <property type="entry name" value="Peptidase_A25"/>
    <property type="match status" value="1"/>
</dbReference>
<dbReference type="Pfam" id="PF03418">
    <property type="entry name" value="Peptidase_A25"/>
    <property type="match status" value="1"/>
</dbReference>
<name>A0A9D1L2Q9_9BACT</name>
<reference evidence="3" key="2">
    <citation type="journal article" date="2021" name="PeerJ">
        <title>Extensive microbial diversity within the chicken gut microbiome revealed by metagenomics and culture.</title>
        <authorList>
            <person name="Gilroy R."/>
            <person name="Ravi A."/>
            <person name="Getino M."/>
            <person name="Pursley I."/>
            <person name="Horton D.L."/>
            <person name="Alikhan N.F."/>
            <person name="Baker D."/>
            <person name="Gharbi K."/>
            <person name="Hall N."/>
            <person name="Watson M."/>
            <person name="Adriaenssens E.M."/>
            <person name="Foster-Nyarko E."/>
            <person name="Jarju S."/>
            <person name="Secka A."/>
            <person name="Antonio M."/>
            <person name="Oren A."/>
            <person name="Chaudhuri R.R."/>
            <person name="La Ragione R."/>
            <person name="Hildebrand F."/>
            <person name="Pallen M.J."/>
        </authorList>
    </citation>
    <scope>NUCLEOTIDE SEQUENCE</scope>
    <source>
        <strain evidence="3">CHK197-8231</strain>
    </source>
</reference>
<keyword evidence="1" id="KW-0645">Protease</keyword>
<dbReference type="EC" id="3.4.24.78" evidence="3"/>
<proteinExistence type="inferred from homology"/>
<dbReference type="HAMAP" id="MF_00626">
    <property type="entry name" value="Germination_prot"/>
    <property type="match status" value="1"/>
</dbReference>
<dbReference type="GO" id="GO:0008233">
    <property type="term" value="F:peptidase activity"/>
    <property type="evidence" value="ECO:0007669"/>
    <property type="project" value="UniProtKB-KW"/>
</dbReference>
<dbReference type="InterPro" id="IPR023430">
    <property type="entry name" value="Pept_HybD-like_dom_sf"/>
</dbReference>
<dbReference type="EMBL" id="DVML01000025">
    <property type="protein sequence ID" value="HIU22809.1"/>
    <property type="molecule type" value="Genomic_DNA"/>
</dbReference>
<dbReference type="GO" id="GO:0006508">
    <property type="term" value="P:proteolysis"/>
    <property type="evidence" value="ECO:0007669"/>
    <property type="project" value="UniProtKB-KW"/>
</dbReference>
<dbReference type="SUPFAM" id="SSF53163">
    <property type="entry name" value="HybD-like"/>
    <property type="match status" value="1"/>
</dbReference>
<reference evidence="3" key="1">
    <citation type="submission" date="2020-10" db="EMBL/GenBank/DDBJ databases">
        <authorList>
            <person name="Gilroy R."/>
        </authorList>
    </citation>
    <scope>NUCLEOTIDE SEQUENCE</scope>
    <source>
        <strain evidence="3">CHK197-8231</strain>
    </source>
</reference>
<gene>
    <name evidence="3" type="ORF">IAD49_04440</name>
</gene>
<dbReference type="GO" id="GO:0009847">
    <property type="term" value="P:spore germination"/>
    <property type="evidence" value="ECO:0007669"/>
    <property type="project" value="InterPro"/>
</dbReference>
<protein>
    <submittedName>
        <fullName evidence="3">GPR endopeptidase</fullName>
        <ecNumber evidence="3">3.4.24.78</ecNumber>
    </submittedName>
</protein>
<accession>A0A9D1L2Q9</accession>
<dbReference type="Proteomes" id="UP000824087">
    <property type="component" value="Unassembled WGS sequence"/>
</dbReference>
<evidence type="ECO:0000256" key="1">
    <source>
        <dbReference type="ARBA" id="ARBA00022670"/>
    </source>
</evidence>
<dbReference type="AlphaFoldDB" id="A0A9D1L2Q9"/>
<evidence type="ECO:0000313" key="3">
    <source>
        <dbReference type="EMBL" id="HIU22809.1"/>
    </source>
</evidence>